<comment type="caution">
    <text evidence="4">The sequence shown here is derived from an EMBL/GenBank/DDBJ whole genome shotgun (WGS) entry which is preliminary data.</text>
</comment>
<dbReference type="Pfam" id="PF05368">
    <property type="entry name" value="NmrA"/>
    <property type="match status" value="1"/>
</dbReference>
<evidence type="ECO:0000259" key="3">
    <source>
        <dbReference type="Pfam" id="PF05368"/>
    </source>
</evidence>
<evidence type="ECO:0000256" key="1">
    <source>
        <dbReference type="ARBA" id="ARBA00006328"/>
    </source>
</evidence>
<accession>A0AAD6TTC7</accession>
<dbReference type="GO" id="GO:0005634">
    <property type="term" value="C:nucleus"/>
    <property type="evidence" value="ECO:0007669"/>
    <property type="project" value="TreeGrafter"/>
</dbReference>
<protein>
    <submittedName>
        <fullName evidence="4">NAD(P)-binding protein</fullName>
    </submittedName>
</protein>
<dbReference type="InterPro" id="IPR051164">
    <property type="entry name" value="NmrA-like_oxidored"/>
</dbReference>
<dbReference type="PANTHER" id="PTHR42748:SF7">
    <property type="entry name" value="NMRA LIKE REDOX SENSOR 1-RELATED"/>
    <property type="match status" value="1"/>
</dbReference>
<organism evidence="4 5">
    <name type="scientific">Mycena belliarum</name>
    <dbReference type="NCBI Taxonomy" id="1033014"/>
    <lineage>
        <taxon>Eukaryota</taxon>
        <taxon>Fungi</taxon>
        <taxon>Dikarya</taxon>
        <taxon>Basidiomycota</taxon>
        <taxon>Agaricomycotina</taxon>
        <taxon>Agaricomycetes</taxon>
        <taxon>Agaricomycetidae</taxon>
        <taxon>Agaricales</taxon>
        <taxon>Marasmiineae</taxon>
        <taxon>Mycenaceae</taxon>
        <taxon>Mycena</taxon>
    </lineage>
</organism>
<dbReference type="Gene3D" id="3.90.25.10">
    <property type="entry name" value="UDP-galactose 4-epimerase, domain 1"/>
    <property type="match status" value="1"/>
</dbReference>
<dbReference type="SUPFAM" id="SSF51735">
    <property type="entry name" value="NAD(P)-binding Rossmann-fold domains"/>
    <property type="match status" value="1"/>
</dbReference>
<dbReference type="Proteomes" id="UP001222325">
    <property type="component" value="Unassembled WGS sequence"/>
</dbReference>
<keyword evidence="2" id="KW-0521">NADP</keyword>
<proteinExistence type="inferred from homology"/>
<comment type="similarity">
    <text evidence="1">Belongs to the NmrA-type oxidoreductase family.</text>
</comment>
<dbReference type="InterPro" id="IPR036291">
    <property type="entry name" value="NAD(P)-bd_dom_sf"/>
</dbReference>
<dbReference type="PANTHER" id="PTHR42748">
    <property type="entry name" value="NITROGEN METABOLITE REPRESSION PROTEIN NMRA FAMILY MEMBER"/>
    <property type="match status" value="1"/>
</dbReference>
<evidence type="ECO:0000256" key="2">
    <source>
        <dbReference type="ARBA" id="ARBA00022857"/>
    </source>
</evidence>
<dbReference type="AlphaFoldDB" id="A0AAD6TTC7"/>
<reference evidence="4" key="1">
    <citation type="submission" date="2023-03" db="EMBL/GenBank/DDBJ databases">
        <title>Massive genome expansion in bonnet fungi (Mycena s.s.) driven by repeated elements and novel gene families across ecological guilds.</title>
        <authorList>
            <consortium name="Lawrence Berkeley National Laboratory"/>
            <person name="Harder C.B."/>
            <person name="Miyauchi S."/>
            <person name="Viragh M."/>
            <person name="Kuo A."/>
            <person name="Thoen E."/>
            <person name="Andreopoulos B."/>
            <person name="Lu D."/>
            <person name="Skrede I."/>
            <person name="Drula E."/>
            <person name="Henrissat B."/>
            <person name="Morin E."/>
            <person name="Kohler A."/>
            <person name="Barry K."/>
            <person name="LaButti K."/>
            <person name="Morin E."/>
            <person name="Salamov A."/>
            <person name="Lipzen A."/>
            <person name="Mereny Z."/>
            <person name="Hegedus B."/>
            <person name="Baldrian P."/>
            <person name="Stursova M."/>
            <person name="Weitz H."/>
            <person name="Taylor A."/>
            <person name="Grigoriev I.V."/>
            <person name="Nagy L.G."/>
            <person name="Martin F."/>
            <person name="Kauserud H."/>
        </authorList>
    </citation>
    <scope>NUCLEOTIDE SEQUENCE</scope>
    <source>
        <strain evidence="4">CBHHK173m</strain>
    </source>
</reference>
<keyword evidence="5" id="KW-1185">Reference proteome</keyword>
<dbReference type="EMBL" id="JARJCN010000079">
    <property type="protein sequence ID" value="KAJ7076675.1"/>
    <property type="molecule type" value="Genomic_DNA"/>
</dbReference>
<evidence type="ECO:0000313" key="4">
    <source>
        <dbReference type="EMBL" id="KAJ7076675.1"/>
    </source>
</evidence>
<name>A0AAD6TTC7_9AGAR</name>
<sequence length="316" mass="33698">MSTPTNPPPNLGSKAILVMLATGKQGGGVVRALAEANAVVAEGQPLPFTIFAQTRSASSAKSRALAALPGVRTIEGTADAPEALFSAAGRVDAVFSVQLGLDNPKGLAGEAAQARALADAAAAHGVSHFVYTGANLGANEKTGVPHLEVKREGEAYLRTVHPTLPCTFLRPVTFMDQLLPGPSTVERVTTIMFLCQLAPNTRLQLVASSDIGRVAALVFAAPEKWTGRVVDLAGDELTPREMEAGWRTVMERELRPNLMGGSALSWAIKNATKDLRLMFKFFNDVGYNADIAATREVFPGMKDWQTFLRSEVKREA</sequence>
<dbReference type="InterPro" id="IPR008030">
    <property type="entry name" value="NmrA-like"/>
</dbReference>
<evidence type="ECO:0000313" key="5">
    <source>
        <dbReference type="Proteomes" id="UP001222325"/>
    </source>
</evidence>
<gene>
    <name evidence="4" type="ORF">B0H15DRAFT_955531</name>
</gene>
<feature type="domain" description="NmrA-like" evidence="3">
    <location>
        <begin position="13"/>
        <end position="294"/>
    </location>
</feature>
<dbReference type="Gene3D" id="3.40.50.720">
    <property type="entry name" value="NAD(P)-binding Rossmann-like Domain"/>
    <property type="match status" value="1"/>
</dbReference>